<keyword evidence="2" id="KW-1185">Reference proteome</keyword>
<proteinExistence type="predicted"/>
<gene>
    <name evidence="1" type="ORF">B0H16DRAFT_1889833</name>
</gene>
<reference evidence="1" key="1">
    <citation type="submission" date="2023-03" db="EMBL/GenBank/DDBJ databases">
        <title>Massive genome expansion in bonnet fungi (Mycena s.s.) driven by repeated elements and novel gene families across ecological guilds.</title>
        <authorList>
            <consortium name="Lawrence Berkeley National Laboratory"/>
            <person name="Harder C.B."/>
            <person name="Miyauchi S."/>
            <person name="Viragh M."/>
            <person name="Kuo A."/>
            <person name="Thoen E."/>
            <person name="Andreopoulos B."/>
            <person name="Lu D."/>
            <person name="Skrede I."/>
            <person name="Drula E."/>
            <person name="Henrissat B."/>
            <person name="Morin E."/>
            <person name="Kohler A."/>
            <person name="Barry K."/>
            <person name="LaButti K."/>
            <person name="Morin E."/>
            <person name="Salamov A."/>
            <person name="Lipzen A."/>
            <person name="Mereny Z."/>
            <person name="Hegedus B."/>
            <person name="Baldrian P."/>
            <person name="Stursova M."/>
            <person name="Weitz H."/>
            <person name="Taylor A."/>
            <person name="Grigoriev I.V."/>
            <person name="Nagy L.G."/>
            <person name="Martin F."/>
            <person name="Kauserud H."/>
        </authorList>
    </citation>
    <scope>NUCLEOTIDE SEQUENCE</scope>
    <source>
        <strain evidence="1">CBHHK182m</strain>
    </source>
</reference>
<comment type="caution">
    <text evidence="1">The sequence shown here is derived from an EMBL/GenBank/DDBJ whole genome shotgun (WGS) entry which is preliminary data.</text>
</comment>
<organism evidence="1 2">
    <name type="scientific">Mycena metata</name>
    <dbReference type="NCBI Taxonomy" id="1033252"/>
    <lineage>
        <taxon>Eukaryota</taxon>
        <taxon>Fungi</taxon>
        <taxon>Dikarya</taxon>
        <taxon>Basidiomycota</taxon>
        <taxon>Agaricomycotina</taxon>
        <taxon>Agaricomycetes</taxon>
        <taxon>Agaricomycetidae</taxon>
        <taxon>Agaricales</taxon>
        <taxon>Marasmiineae</taxon>
        <taxon>Mycenaceae</taxon>
        <taxon>Mycena</taxon>
    </lineage>
</organism>
<evidence type="ECO:0000313" key="2">
    <source>
        <dbReference type="Proteomes" id="UP001215598"/>
    </source>
</evidence>
<sequence>MDLAKAFASVERSTLRNVLSRRIHHSPAPILSQVLTRRHHFPTQAMALLGHALPGGELRLSDNVVCDPNSVTLLSSTTFVRGWGAIREREPSCSRQNENLPDGLCNILDTHLPSPWTCNWPQWRTWDKRCTLDGFTEELRHWYGIFGALNPIMFQSSWFCPTVLESRGTFYLFEKGLRDPDVLYKFRGTYISVEDFLENCDWNEMVRMWRAKSSNLQVVPDIVSPEQLPLTHSERGLRLASAEPYCKRTLVDVTKPKGVWMFESRKDWLTRRTLPAPAHSVTWPQIPDEQLPEPFSCAWHAFPPTDDWYELYSSWEDWQSGTQLELLRCWGVPDLTPVMFMAESQNDCQFYIPTVLRSGKTYYFWIWVEDPPGWPPILGRFEGTYANVEDFVENADWNRMYQMEPGEDWANEEEEREGW</sequence>
<dbReference type="EMBL" id="JARKIB010000089">
    <property type="protein sequence ID" value="KAJ7743852.1"/>
    <property type="molecule type" value="Genomic_DNA"/>
</dbReference>
<name>A0AAD7III2_9AGAR</name>
<accession>A0AAD7III2</accession>
<dbReference type="AlphaFoldDB" id="A0AAD7III2"/>
<dbReference type="Proteomes" id="UP001215598">
    <property type="component" value="Unassembled WGS sequence"/>
</dbReference>
<evidence type="ECO:0000313" key="1">
    <source>
        <dbReference type="EMBL" id="KAJ7743852.1"/>
    </source>
</evidence>
<protein>
    <submittedName>
        <fullName evidence="1">Uncharacterized protein</fullName>
    </submittedName>
</protein>